<name>A0ABY4F6P0_9BACT</name>
<keyword evidence="1" id="KW-0732">Signal</keyword>
<dbReference type="PANTHER" id="PTHR42754">
    <property type="entry name" value="ENDOGLUCANASE"/>
    <property type="match status" value="1"/>
</dbReference>
<evidence type="ECO:0000313" key="3">
    <source>
        <dbReference type="Proteomes" id="UP000831785"/>
    </source>
</evidence>
<dbReference type="EMBL" id="CP095049">
    <property type="protein sequence ID" value="UOQ52040.1"/>
    <property type="molecule type" value="Genomic_DNA"/>
</dbReference>
<dbReference type="Proteomes" id="UP000831785">
    <property type="component" value="Chromosome"/>
</dbReference>
<sequence length="517" mass="54671">MKFSFALLAGSLLLATSALAQIPTKQWDVTVGGSDEERFANMQPTPDGGYILVGTSVSPASGDKSQDNQGGEDIWVVKLDANRTKQWDRTLGGTSYDGAQRVLPTADGGYLIGGYSNSPISGDKTQPSQGDTDFWLIKLNAQGHKLWDRSFGGTGDDNLLSLVPTPDGGFLAGGSSNSPVSGQKTQASQGGNDFWLVKVDAQGTKQWDQTYGGSAAEVLASVQVLADGSYLLGGSSKSGVSGHKTQASQGNWDYWLVKTDAQGRKLWDRTFGGAGSDYLSDMRLSADGSVLLAGRCASAAGGDKTQPQLGSWDYWVVKTDGQGTKLWDRTVGTPQEDLLNCLLPTTDGGCLLGGSLGAAAMYGVVKLDAQGTQQWTHRWGGDGDARLMQMLPAADGSYLLGGMSTSTATGDKTQPSRGGLLYGDYWGLKFDISQPLPVESAQEASGRALAVFPNPAARSKPVQLRYRPTAAPVGLFTYLGQLVRQWPAGTTLLDVQHVAPGQYLVRVGTHTTRLIVQ</sequence>
<feature type="chain" id="PRO_5045385736" evidence="1">
    <location>
        <begin position="21"/>
        <end position="517"/>
    </location>
</feature>
<gene>
    <name evidence="2" type="ORF">MUN80_20030</name>
</gene>
<keyword evidence="3" id="KW-1185">Reference proteome</keyword>
<proteinExistence type="predicted"/>
<protein>
    <submittedName>
        <fullName evidence="2">T9SS type A sorting domain-containing protein</fullName>
    </submittedName>
</protein>
<evidence type="ECO:0000313" key="2">
    <source>
        <dbReference type="EMBL" id="UOQ52040.1"/>
    </source>
</evidence>
<dbReference type="PANTHER" id="PTHR42754:SF1">
    <property type="entry name" value="LIPOPROTEIN"/>
    <property type="match status" value="1"/>
</dbReference>
<organism evidence="2 3">
    <name type="scientific">Hymenobacter cellulosivorans</name>
    <dbReference type="NCBI Taxonomy" id="2932249"/>
    <lineage>
        <taxon>Bacteria</taxon>
        <taxon>Pseudomonadati</taxon>
        <taxon>Bacteroidota</taxon>
        <taxon>Cytophagia</taxon>
        <taxon>Cytophagales</taxon>
        <taxon>Hymenobacteraceae</taxon>
        <taxon>Hymenobacter</taxon>
    </lineage>
</organism>
<reference evidence="2 3" key="1">
    <citation type="submission" date="2022-04" db="EMBL/GenBank/DDBJ databases">
        <title>Hymenobacter sp. isolated from the air.</title>
        <authorList>
            <person name="Won M."/>
            <person name="Lee C.-M."/>
            <person name="Woen H.-Y."/>
            <person name="Kwon S.-W."/>
        </authorList>
    </citation>
    <scope>NUCLEOTIDE SEQUENCE [LARGE SCALE GENOMIC DNA]</scope>
    <source>
        <strain evidence="3">5116 S-27</strain>
    </source>
</reference>
<evidence type="ECO:0000256" key="1">
    <source>
        <dbReference type="SAM" id="SignalP"/>
    </source>
</evidence>
<dbReference type="SUPFAM" id="SSF82171">
    <property type="entry name" value="DPP6 N-terminal domain-like"/>
    <property type="match status" value="1"/>
</dbReference>
<feature type="signal peptide" evidence="1">
    <location>
        <begin position="1"/>
        <end position="20"/>
    </location>
</feature>
<dbReference type="RefSeq" id="WP_244715653.1">
    <property type="nucleotide sequence ID" value="NZ_CP095049.1"/>
</dbReference>
<accession>A0ABY4F6P0</accession>